<feature type="transmembrane region" description="Helical" evidence="8">
    <location>
        <begin position="56"/>
        <end position="77"/>
    </location>
</feature>
<evidence type="ECO:0000256" key="7">
    <source>
        <dbReference type="ARBA" id="ARBA00023136"/>
    </source>
</evidence>
<feature type="transmembrane region" description="Helical" evidence="8">
    <location>
        <begin position="401"/>
        <end position="424"/>
    </location>
</feature>
<feature type="transmembrane region" description="Helical" evidence="8">
    <location>
        <begin position="481"/>
        <end position="499"/>
    </location>
</feature>
<feature type="transmembrane region" description="Helical" evidence="8">
    <location>
        <begin position="17"/>
        <end position="36"/>
    </location>
</feature>
<feature type="transmembrane region" description="Helical" evidence="8">
    <location>
        <begin position="309"/>
        <end position="332"/>
    </location>
</feature>
<dbReference type="InterPro" id="IPR020846">
    <property type="entry name" value="MFS_dom"/>
</dbReference>
<dbReference type="PROSITE" id="PS50850">
    <property type="entry name" value="MFS"/>
    <property type="match status" value="1"/>
</dbReference>
<dbReference type="PANTHER" id="PTHR42718:SF9">
    <property type="entry name" value="MAJOR FACILITATOR SUPERFAMILY MULTIDRUG TRANSPORTER MFSC"/>
    <property type="match status" value="1"/>
</dbReference>
<organism evidence="10 11">
    <name type="scientific">Litorisediminicola beolgyonensis</name>
    <dbReference type="NCBI Taxonomy" id="1173614"/>
    <lineage>
        <taxon>Bacteria</taxon>
        <taxon>Pseudomonadati</taxon>
        <taxon>Pseudomonadota</taxon>
        <taxon>Alphaproteobacteria</taxon>
        <taxon>Rhodobacterales</taxon>
        <taxon>Paracoccaceae</taxon>
        <taxon>Litorisediminicola</taxon>
    </lineage>
</organism>
<dbReference type="InterPro" id="IPR036259">
    <property type="entry name" value="MFS_trans_sf"/>
</dbReference>
<evidence type="ECO:0000256" key="5">
    <source>
        <dbReference type="ARBA" id="ARBA00022692"/>
    </source>
</evidence>
<sequence>MSVAAASEIPARDGVRWTIALAVVLTAVLEVLDSTIVNVALPQIQAAFGITNDQTVWILTSYIVASIVVMPLTGFFVRRVGRRRLVISAILGFATFSALCGLSWSVEVMVACRLGQGIFGAFLIPLSQSILFDSFPKEKRGQAMAFFGLGVVVAPVLGPTIGALLTEYFSWRAVFYVNLPIAAFALTMISGELASEDTRAIKVDWTGLALMVGAIASLQLMLDLGESRDWFASKLIQVAAITLIACGTAFVLRGRGKADNIIDFSLFRDRSFAGANVAILGFGVAMFGSIAILPLFVQGLLGYPVLDAGFLFIPRGIAAGVSMVLTGSVLVARFDPRKLLICGLILTGTGNVLLGQLNLNAGFWDLAWPGVVSGLGMGLFFVPMSTLAFQNIGSDRQDEASGIYGVTRSLGSSVGIALVGWQVASRLQFHYATLASGITPFDAAARDYLAPLGLTPGSPEGAVYIAGQIQQQASLLAFQDAFWLTGIAAFAMLPVVLVLQRPSGRSAPAVAH</sequence>
<comment type="caution">
    <text evidence="10">The sequence shown here is derived from an EMBL/GenBank/DDBJ whole genome shotgun (WGS) entry which is preliminary data.</text>
</comment>
<keyword evidence="3" id="KW-0813">Transport</keyword>
<evidence type="ECO:0000256" key="8">
    <source>
        <dbReference type="SAM" id="Phobius"/>
    </source>
</evidence>
<dbReference type="InterPro" id="IPR011701">
    <property type="entry name" value="MFS"/>
</dbReference>
<dbReference type="EMBL" id="JBHTMU010000013">
    <property type="protein sequence ID" value="MFD1342590.1"/>
    <property type="molecule type" value="Genomic_DNA"/>
</dbReference>
<reference evidence="11" key="1">
    <citation type="journal article" date="2019" name="Int. J. Syst. Evol. Microbiol.">
        <title>The Global Catalogue of Microorganisms (GCM) 10K type strain sequencing project: providing services to taxonomists for standard genome sequencing and annotation.</title>
        <authorList>
            <consortium name="The Broad Institute Genomics Platform"/>
            <consortium name="The Broad Institute Genome Sequencing Center for Infectious Disease"/>
            <person name="Wu L."/>
            <person name="Ma J."/>
        </authorList>
    </citation>
    <scope>NUCLEOTIDE SEQUENCE [LARGE SCALE GENOMIC DNA]</scope>
    <source>
        <strain evidence="11">CCUG 62953</strain>
    </source>
</reference>
<dbReference type="CDD" id="cd17503">
    <property type="entry name" value="MFS_LmrB_MDR_like"/>
    <property type="match status" value="1"/>
</dbReference>
<keyword evidence="7 8" id="KW-0472">Membrane</keyword>
<protein>
    <submittedName>
        <fullName evidence="10">DHA2 family efflux MFS transporter permease subunit</fullName>
    </submittedName>
</protein>
<keyword evidence="6 8" id="KW-1133">Transmembrane helix</keyword>
<keyword evidence="11" id="KW-1185">Reference proteome</keyword>
<dbReference type="PANTHER" id="PTHR42718">
    <property type="entry name" value="MAJOR FACILITATOR SUPERFAMILY MULTIDRUG TRANSPORTER MFSC"/>
    <property type="match status" value="1"/>
</dbReference>
<evidence type="ECO:0000256" key="6">
    <source>
        <dbReference type="ARBA" id="ARBA00022989"/>
    </source>
</evidence>
<feature type="transmembrane region" description="Helical" evidence="8">
    <location>
        <begin position="171"/>
        <end position="191"/>
    </location>
</feature>
<evidence type="ECO:0000256" key="2">
    <source>
        <dbReference type="ARBA" id="ARBA00008537"/>
    </source>
</evidence>
<evidence type="ECO:0000259" key="9">
    <source>
        <dbReference type="PROSITE" id="PS50850"/>
    </source>
</evidence>
<proteinExistence type="inferred from homology"/>
<dbReference type="NCBIfam" id="TIGR00711">
    <property type="entry name" value="efflux_EmrB"/>
    <property type="match status" value="1"/>
</dbReference>
<keyword evidence="5 8" id="KW-0812">Transmembrane</keyword>
<comment type="subcellular location">
    <subcellularLocation>
        <location evidence="1">Cell membrane</location>
        <topology evidence="1">Multi-pass membrane protein</topology>
    </subcellularLocation>
</comment>
<evidence type="ECO:0000256" key="3">
    <source>
        <dbReference type="ARBA" id="ARBA00022448"/>
    </source>
</evidence>
<name>A0ABW3ZHG6_9RHOB</name>
<feature type="transmembrane region" description="Helical" evidence="8">
    <location>
        <begin position="116"/>
        <end position="132"/>
    </location>
</feature>
<feature type="transmembrane region" description="Helical" evidence="8">
    <location>
        <begin position="339"/>
        <end position="359"/>
    </location>
</feature>
<accession>A0ABW3ZHG6</accession>
<evidence type="ECO:0000313" key="10">
    <source>
        <dbReference type="EMBL" id="MFD1342590.1"/>
    </source>
</evidence>
<feature type="domain" description="Major facilitator superfamily (MFS) profile" evidence="9">
    <location>
        <begin position="19"/>
        <end position="504"/>
    </location>
</feature>
<dbReference type="Gene3D" id="1.20.1250.20">
    <property type="entry name" value="MFS general substrate transporter like domains"/>
    <property type="match status" value="1"/>
</dbReference>
<feature type="transmembrane region" description="Helical" evidence="8">
    <location>
        <begin position="144"/>
        <end position="165"/>
    </location>
</feature>
<feature type="transmembrane region" description="Helical" evidence="8">
    <location>
        <begin position="234"/>
        <end position="252"/>
    </location>
</feature>
<evidence type="ECO:0000256" key="1">
    <source>
        <dbReference type="ARBA" id="ARBA00004651"/>
    </source>
</evidence>
<dbReference type="RefSeq" id="WP_386802798.1">
    <property type="nucleotide sequence ID" value="NZ_JBHTMU010000013.1"/>
</dbReference>
<gene>
    <name evidence="10" type="ORF">ACFQ4E_09185</name>
</gene>
<comment type="similarity">
    <text evidence="2">Belongs to the major facilitator superfamily. EmrB family.</text>
</comment>
<dbReference type="InterPro" id="IPR004638">
    <property type="entry name" value="EmrB-like"/>
</dbReference>
<feature type="transmembrane region" description="Helical" evidence="8">
    <location>
        <begin position="371"/>
        <end position="389"/>
    </location>
</feature>
<feature type="transmembrane region" description="Helical" evidence="8">
    <location>
        <begin position="84"/>
        <end position="104"/>
    </location>
</feature>
<evidence type="ECO:0000256" key="4">
    <source>
        <dbReference type="ARBA" id="ARBA00022475"/>
    </source>
</evidence>
<dbReference type="SUPFAM" id="SSF103473">
    <property type="entry name" value="MFS general substrate transporter"/>
    <property type="match status" value="2"/>
</dbReference>
<keyword evidence="4" id="KW-1003">Cell membrane</keyword>
<dbReference type="Proteomes" id="UP001597135">
    <property type="component" value="Unassembled WGS sequence"/>
</dbReference>
<evidence type="ECO:0000313" key="11">
    <source>
        <dbReference type="Proteomes" id="UP001597135"/>
    </source>
</evidence>
<feature type="transmembrane region" description="Helical" evidence="8">
    <location>
        <begin position="203"/>
        <end position="222"/>
    </location>
</feature>
<feature type="transmembrane region" description="Helical" evidence="8">
    <location>
        <begin position="273"/>
        <end position="297"/>
    </location>
</feature>
<dbReference type="Gene3D" id="1.20.1720.10">
    <property type="entry name" value="Multidrug resistance protein D"/>
    <property type="match status" value="1"/>
</dbReference>
<dbReference type="Pfam" id="PF07690">
    <property type="entry name" value="MFS_1"/>
    <property type="match status" value="1"/>
</dbReference>